<dbReference type="HAMAP" id="MF_00121">
    <property type="entry name" value="GatB"/>
    <property type="match status" value="1"/>
</dbReference>
<protein>
    <recommendedName>
        <fullName evidence="8">Glutamyl-tRNA(Gln) amidotransferase subunit B, mitochondrial</fullName>
        <shortName evidence="8">Glu-AdT subunit B</shortName>
        <ecNumber evidence="8">6.3.5.-</ecNumber>
    </recommendedName>
</protein>
<dbReference type="Pfam" id="PF02637">
    <property type="entry name" value="GatB_Yqey"/>
    <property type="match status" value="1"/>
</dbReference>
<feature type="domain" description="Asn/Gln amidotransferase" evidence="9">
    <location>
        <begin position="332"/>
        <end position="476"/>
    </location>
</feature>
<keyword evidence="5 8" id="KW-0648">Protein biosynthesis</keyword>
<comment type="subunit">
    <text evidence="8">Subunit of the heterotrimeric GatFAB amidotransferase (AdT) complex, composed of A, B and F subunits.</text>
</comment>
<dbReference type="Proteomes" id="UP001497383">
    <property type="component" value="Chromosome 3"/>
</dbReference>
<evidence type="ECO:0000256" key="4">
    <source>
        <dbReference type="ARBA" id="ARBA00022840"/>
    </source>
</evidence>
<dbReference type="InterPro" id="IPR003789">
    <property type="entry name" value="Asn/Gln_tRNA_amidoTrase-B-like"/>
</dbReference>
<gene>
    <name evidence="8" type="primary">PET112</name>
    <name evidence="10" type="ORF">LODBEIA_P26880</name>
</gene>
<dbReference type="NCBIfam" id="NF004012">
    <property type="entry name" value="PRK05477.1-2"/>
    <property type="match status" value="1"/>
</dbReference>
<evidence type="ECO:0000259" key="9">
    <source>
        <dbReference type="SMART" id="SM00845"/>
    </source>
</evidence>
<dbReference type="InterPro" id="IPR014746">
    <property type="entry name" value="Gln_synth/guanido_kin_cat_dom"/>
</dbReference>
<keyword evidence="2 8" id="KW-0436">Ligase</keyword>
<comment type="function">
    <text evidence="8">Allows the formation of correctly charged Gln-tRNA(Gln) through the transamidation of misacylated Glu-tRNA(Gln) in the mitochondria. The reaction takes place in the presence of glutamine and ATP through an activated gamma-phospho-Glu-tRNA(Gln).</text>
</comment>
<evidence type="ECO:0000256" key="6">
    <source>
        <dbReference type="ARBA" id="ARBA00023128"/>
    </source>
</evidence>
<dbReference type="EMBL" id="OZ022407">
    <property type="protein sequence ID" value="CAK9438464.1"/>
    <property type="molecule type" value="Genomic_DNA"/>
</dbReference>
<dbReference type="NCBIfam" id="TIGR00133">
    <property type="entry name" value="gatB"/>
    <property type="match status" value="1"/>
</dbReference>
<dbReference type="Pfam" id="PF02934">
    <property type="entry name" value="GatB_N"/>
    <property type="match status" value="1"/>
</dbReference>
<evidence type="ECO:0000256" key="7">
    <source>
        <dbReference type="ARBA" id="ARBA00047913"/>
    </source>
</evidence>
<keyword evidence="11" id="KW-1185">Reference proteome</keyword>
<comment type="similarity">
    <text evidence="1 8">Belongs to the GatB/GatE family. GatB subfamily.</text>
</comment>
<dbReference type="InterPro" id="IPR004413">
    <property type="entry name" value="GatB"/>
</dbReference>
<evidence type="ECO:0000256" key="5">
    <source>
        <dbReference type="ARBA" id="ARBA00022917"/>
    </source>
</evidence>
<name>A0ABP0ZKQ7_9ASCO</name>
<dbReference type="PANTHER" id="PTHR11659">
    <property type="entry name" value="GLUTAMYL-TRNA GLN AMIDOTRANSFERASE SUBUNIT B MITOCHONDRIAL AND PROKARYOTIC PET112-RELATED"/>
    <property type="match status" value="1"/>
</dbReference>
<comment type="subcellular location">
    <subcellularLocation>
        <location evidence="8">Mitochondrion</location>
    </subcellularLocation>
</comment>
<dbReference type="EC" id="6.3.5.-" evidence="8"/>
<evidence type="ECO:0000256" key="3">
    <source>
        <dbReference type="ARBA" id="ARBA00022741"/>
    </source>
</evidence>
<reference evidence="10 11" key="1">
    <citation type="submission" date="2024-03" db="EMBL/GenBank/DDBJ databases">
        <authorList>
            <person name="Brejova B."/>
        </authorList>
    </citation>
    <scope>NUCLEOTIDE SEQUENCE [LARGE SCALE GENOMIC DNA]</scope>
    <source>
        <strain evidence="10 11">CBS 14171</strain>
    </source>
</reference>
<evidence type="ECO:0000256" key="2">
    <source>
        <dbReference type="ARBA" id="ARBA00022598"/>
    </source>
</evidence>
<dbReference type="RefSeq" id="XP_066829626.1">
    <property type="nucleotide sequence ID" value="XM_066972714.1"/>
</dbReference>
<dbReference type="InterPro" id="IPR017958">
    <property type="entry name" value="Gln-tRNA_amidoTrfase_suB_CS"/>
</dbReference>
<evidence type="ECO:0000313" key="10">
    <source>
        <dbReference type="EMBL" id="CAK9438464.1"/>
    </source>
</evidence>
<keyword evidence="6 8" id="KW-0496">Mitochondrion</keyword>
<keyword evidence="4 8" id="KW-0067">ATP-binding</keyword>
<proteinExistence type="inferred from homology"/>
<evidence type="ECO:0000256" key="1">
    <source>
        <dbReference type="ARBA" id="ARBA00005306"/>
    </source>
</evidence>
<comment type="catalytic activity">
    <reaction evidence="7 8">
        <text>L-glutamyl-tRNA(Gln) + L-glutamine + ATP + H2O = L-glutaminyl-tRNA(Gln) + L-glutamate + ADP + phosphate + H(+)</text>
        <dbReference type="Rhea" id="RHEA:17521"/>
        <dbReference type="Rhea" id="RHEA-COMP:9681"/>
        <dbReference type="Rhea" id="RHEA-COMP:9684"/>
        <dbReference type="ChEBI" id="CHEBI:15377"/>
        <dbReference type="ChEBI" id="CHEBI:15378"/>
        <dbReference type="ChEBI" id="CHEBI:29985"/>
        <dbReference type="ChEBI" id="CHEBI:30616"/>
        <dbReference type="ChEBI" id="CHEBI:43474"/>
        <dbReference type="ChEBI" id="CHEBI:58359"/>
        <dbReference type="ChEBI" id="CHEBI:78520"/>
        <dbReference type="ChEBI" id="CHEBI:78521"/>
        <dbReference type="ChEBI" id="CHEBI:456216"/>
    </reaction>
</comment>
<evidence type="ECO:0000256" key="8">
    <source>
        <dbReference type="HAMAP-Rule" id="MF_03147"/>
    </source>
</evidence>
<dbReference type="Gene3D" id="1.10.10.410">
    <property type="match status" value="1"/>
</dbReference>
<dbReference type="InterPro" id="IPR017959">
    <property type="entry name" value="Asn/Gln-tRNA_amidoTrfase_suB/E"/>
</dbReference>
<dbReference type="SMART" id="SM00845">
    <property type="entry name" value="GatB_Yqey"/>
    <property type="match status" value="1"/>
</dbReference>
<dbReference type="PROSITE" id="PS01234">
    <property type="entry name" value="GATB"/>
    <property type="match status" value="1"/>
</dbReference>
<dbReference type="GeneID" id="92207884"/>
<accession>A0ABP0ZKQ7</accession>
<organism evidence="10 11">
    <name type="scientific">Lodderomyces beijingensis</name>
    <dbReference type="NCBI Taxonomy" id="1775926"/>
    <lineage>
        <taxon>Eukaryota</taxon>
        <taxon>Fungi</taxon>
        <taxon>Dikarya</taxon>
        <taxon>Ascomycota</taxon>
        <taxon>Saccharomycotina</taxon>
        <taxon>Pichiomycetes</taxon>
        <taxon>Debaryomycetaceae</taxon>
        <taxon>Candida/Lodderomyces clade</taxon>
        <taxon>Lodderomyces</taxon>
    </lineage>
</organism>
<keyword evidence="3 8" id="KW-0547">Nucleotide-binding</keyword>
<dbReference type="InterPro" id="IPR006075">
    <property type="entry name" value="Asn/Gln-tRNA_Trfase_suB/E_cat"/>
</dbReference>
<evidence type="ECO:0000313" key="11">
    <source>
        <dbReference type="Proteomes" id="UP001497383"/>
    </source>
</evidence>
<dbReference type="SUPFAM" id="SSF55931">
    <property type="entry name" value="Glutamine synthetase/guanido kinase"/>
    <property type="match status" value="1"/>
</dbReference>
<dbReference type="PANTHER" id="PTHR11659:SF0">
    <property type="entry name" value="GLUTAMYL-TRNA(GLN) AMIDOTRANSFERASE SUBUNIT B, MITOCHONDRIAL"/>
    <property type="match status" value="1"/>
</dbReference>
<dbReference type="InterPro" id="IPR023168">
    <property type="entry name" value="GatB_Yqey_C_2"/>
</dbReference>
<sequence length="477" mass="53943">MLRRTLATAMRNGFKFHPDYKFKCGLEIHTQLKTKYKLFSLSKTSFNAPCNTEISYLDVGLPGSQPTLNPEALYLALRAAVALNCKVQPVSRFDRKHYFYPDQPLGYQITQNFHPLAKDGYLELSELDSATGKIRIEKIQLEQDTGKKHGDIIDYNRADTPLIEVVTKPDFETIEQVLAFVKKYQLLVRHFDICSGDLETGAIRVDVNVNVNSSPRVEIKNLSTTGDILDALKYEYNRQVGVLQSGGELEQQTRSWDGFATHLSRSKENAVDYRYVPDSELPKIYLAEDIAQEIASIMPQGPDEVLNKLTQKPHSLQLAHARNLLIEPQMLKYYESFFDSYSQADAKKWMFQELLAGFSKEAKEFDPEVVKPEALAELANSDLSHVSKRLALRHMIQHGVSFDKAQAHLNLSNSSDVDAVPVDELCAQIIEANHEVVERIQAGHKNAIEVLVGKAMKSTRGQVQASIFREKFIELLL</sequence>
<dbReference type="SUPFAM" id="SSF89095">
    <property type="entry name" value="GatB/YqeY motif"/>
    <property type="match status" value="1"/>
</dbReference>
<dbReference type="InterPro" id="IPR018027">
    <property type="entry name" value="Asn/Gln_amidotransferase"/>
</dbReference>